<dbReference type="Gene3D" id="3.40.50.720">
    <property type="entry name" value="NAD(P)-binding Rossmann-like Domain"/>
    <property type="match status" value="1"/>
</dbReference>
<sequence length="321" mass="33621">MKAVRLNEFGGLEKLKIEDVPEPTPRSHHVLIKVDSAGVNYADILRRGGNYPGPDLPSSMGLEAAGTVMEVGSDVSGITVGQKVMGMGPGSQAEYVAINSNLVFPYPASLDPVEAGGMPIVFLTSYHILKTRGSLQSGDTVLVQAGASGVGTVLIQLAKAWGAKVIATASTQDKLDLCQSLGADITINYTEADFEEVVREETAGEGVQLVAECVGGEVLEKSVRCVSTYGRLVSYGNASQTSANIPASDFTSANRAIIGFSIGRSPTGTLDHKGAMDEMLPMMAAGKAKLVVDRILPLAEVTKAHEHLANRGARGKVILTP</sequence>
<dbReference type="GO" id="GO:0016651">
    <property type="term" value="F:oxidoreductase activity, acting on NAD(P)H"/>
    <property type="evidence" value="ECO:0007669"/>
    <property type="project" value="TreeGrafter"/>
</dbReference>
<dbReference type="SUPFAM" id="SSF50129">
    <property type="entry name" value="GroES-like"/>
    <property type="match status" value="1"/>
</dbReference>
<accession>A0A381NIA9</accession>
<dbReference type="GO" id="GO:0070402">
    <property type="term" value="F:NADPH binding"/>
    <property type="evidence" value="ECO:0007669"/>
    <property type="project" value="TreeGrafter"/>
</dbReference>
<dbReference type="InterPro" id="IPR013149">
    <property type="entry name" value="ADH-like_C"/>
</dbReference>
<name>A0A381NIA9_9ZZZZ</name>
<dbReference type="AlphaFoldDB" id="A0A381NIA9"/>
<protein>
    <recommendedName>
        <fullName evidence="3">Enoyl reductase (ER) domain-containing protein</fullName>
    </recommendedName>
</protein>
<gene>
    <name evidence="4" type="ORF">METZ01_LOCUS7139</name>
</gene>
<dbReference type="Pfam" id="PF00107">
    <property type="entry name" value="ADH_zinc_N"/>
    <property type="match status" value="1"/>
</dbReference>
<dbReference type="EMBL" id="UINC01000378">
    <property type="protein sequence ID" value="SUZ54285.1"/>
    <property type="molecule type" value="Genomic_DNA"/>
</dbReference>
<organism evidence="4">
    <name type="scientific">marine metagenome</name>
    <dbReference type="NCBI Taxonomy" id="408172"/>
    <lineage>
        <taxon>unclassified sequences</taxon>
        <taxon>metagenomes</taxon>
        <taxon>ecological metagenomes</taxon>
    </lineage>
</organism>
<dbReference type="PANTHER" id="PTHR48106:SF18">
    <property type="entry name" value="QUINONE OXIDOREDUCTASE PIG3"/>
    <property type="match status" value="1"/>
</dbReference>
<dbReference type="Gene3D" id="3.90.180.10">
    <property type="entry name" value="Medium-chain alcohol dehydrogenases, catalytic domain"/>
    <property type="match status" value="1"/>
</dbReference>
<keyword evidence="1" id="KW-0521">NADP</keyword>
<dbReference type="InterPro" id="IPR036291">
    <property type="entry name" value="NAD(P)-bd_dom_sf"/>
</dbReference>
<dbReference type="Pfam" id="PF08240">
    <property type="entry name" value="ADH_N"/>
    <property type="match status" value="1"/>
</dbReference>
<keyword evidence="2" id="KW-0560">Oxidoreductase</keyword>
<feature type="domain" description="Enoyl reductase (ER)" evidence="3">
    <location>
        <begin position="10"/>
        <end position="319"/>
    </location>
</feature>
<dbReference type="SUPFAM" id="SSF51735">
    <property type="entry name" value="NAD(P)-binding Rossmann-fold domains"/>
    <property type="match status" value="1"/>
</dbReference>
<evidence type="ECO:0000256" key="1">
    <source>
        <dbReference type="ARBA" id="ARBA00022857"/>
    </source>
</evidence>
<dbReference type="InterPro" id="IPR013154">
    <property type="entry name" value="ADH-like_N"/>
</dbReference>
<dbReference type="InterPro" id="IPR011032">
    <property type="entry name" value="GroES-like_sf"/>
</dbReference>
<dbReference type="InterPro" id="IPR020843">
    <property type="entry name" value="ER"/>
</dbReference>
<dbReference type="PANTHER" id="PTHR48106">
    <property type="entry name" value="QUINONE OXIDOREDUCTASE PIG3-RELATED"/>
    <property type="match status" value="1"/>
</dbReference>
<evidence type="ECO:0000259" key="3">
    <source>
        <dbReference type="SMART" id="SM00829"/>
    </source>
</evidence>
<reference evidence="4" key="1">
    <citation type="submission" date="2018-05" db="EMBL/GenBank/DDBJ databases">
        <authorList>
            <person name="Lanie J.A."/>
            <person name="Ng W.-L."/>
            <person name="Kazmierczak K.M."/>
            <person name="Andrzejewski T.M."/>
            <person name="Davidsen T.M."/>
            <person name="Wayne K.J."/>
            <person name="Tettelin H."/>
            <person name="Glass J.I."/>
            <person name="Rusch D."/>
            <person name="Podicherti R."/>
            <person name="Tsui H.-C.T."/>
            <person name="Winkler M.E."/>
        </authorList>
    </citation>
    <scope>NUCLEOTIDE SEQUENCE</scope>
</reference>
<proteinExistence type="predicted"/>
<evidence type="ECO:0000313" key="4">
    <source>
        <dbReference type="EMBL" id="SUZ54285.1"/>
    </source>
</evidence>
<evidence type="ECO:0000256" key="2">
    <source>
        <dbReference type="ARBA" id="ARBA00023002"/>
    </source>
</evidence>
<dbReference type="SMART" id="SM00829">
    <property type="entry name" value="PKS_ER"/>
    <property type="match status" value="1"/>
</dbReference>